<dbReference type="EMBL" id="ML735015">
    <property type="protein sequence ID" value="KAB8201732.1"/>
    <property type="molecule type" value="Genomic_DNA"/>
</dbReference>
<proteinExistence type="predicted"/>
<evidence type="ECO:0000313" key="2">
    <source>
        <dbReference type="Proteomes" id="UP000326532"/>
    </source>
</evidence>
<sequence length="127" mass="13995">MTKDGGDESPNHVGEWLLEVLPGGRQSFRIIGMEKWATTPYLLTSHSVFLINPTTLDVCSRIGSDMLTTILPRDKEILDRWTGHRVMACDDTLPVGVSYSYGCPCLQCTSIVLFTFGVSAKGPKDET</sequence>
<dbReference type="AlphaFoldDB" id="A0A5N6D8Z5"/>
<evidence type="ECO:0000313" key="1">
    <source>
        <dbReference type="EMBL" id="KAB8201732.1"/>
    </source>
</evidence>
<accession>A0A5N6D8Z5</accession>
<name>A0A5N6D8Z5_ASPPA</name>
<keyword evidence="2" id="KW-1185">Reference proteome</keyword>
<dbReference type="VEuPathDB" id="FungiDB:BDV34DRAFT_216074"/>
<organism evidence="1 2">
    <name type="scientific">Aspergillus parasiticus</name>
    <dbReference type="NCBI Taxonomy" id="5067"/>
    <lineage>
        <taxon>Eukaryota</taxon>
        <taxon>Fungi</taxon>
        <taxon>Dikarya</taxon>
        <taxon>Ascomycota</taxon>
        <taxon>Pezizomycotina</taxon>
        <taxon>Eurotiomycetes</taxon>
        <taxon>Eurotiomycetidae</taxon>
        <taxon>Eurotiales</taxon>
        <taxon>Aspergillaceae</taxon>
        <taxon>Aspergillus</taxon>
        <taxon>Aspergillus subgen. Circumdati</taxon>
    </lineage>
</organism>
<reference evidence="1 2" key="1">
    <citation type="submission" date="2019-04" db="EMBL/GenBank/DDBJ databases">
        <title>Fungal friends and foes A comparative genomics study of 23 Aspergillus species from section Flavi.</title>
        <authorList>
            <consortium name="DOE Joint Genome Institute"/>
            <person name="Kjaerbolling I."/>
            <person name="Vesth T.C."/>
            <person name="Frisvad J.C."/>
            <person name="Nybo J.L."/>
            <person name="Theobald S."/>
            <person name="Kildgaard S."/>
            <person name="Petersen T.I."/>
            <person name="Kuo A."/>
            <person name="Sato A."/>
            <person name="Lyhne E.K."/>
            <person name="Kogle M.E."/>
            <person name="Wiebenga A."/>
            <person name="Kun R.S."/>
            <person name="Lubbers R.J."/>
            <person name="Makela M.R."/>
            <person name="Barry K."/>
            <person name="Chovatia M."/>
            <person name="Clum A."/>
            <person name="Daum C."/>
            <person name="Haridas S."/>
            <person name="He G."/>
            <person name="LaButti K."/>
            <person name="Lipzen A."/>
            <person name="Mondo S."/>
            <person name="Pangilinan J."/>
            <person name="Riley R."/>
            <person name="Salamov A."/>
            <person name="Simmons B.A."/>
            <person name="Magnuson J.K."/>
            <person name="Henrissat B."/>
            <person name="Mortensen U.H."/>
            <person name="Larsen T.O."/>
            <person name="De vries R.P."/>
            <person name="Grigoriev I.V."/>
            <person name="Machida M."/>
            <person name="Baker S.E."/>
            <person name="Andersen M.R."/>
        </authorList>
    </citation>
    <scope>NUCLEOTIDE SEQUENCE [LARGE SCALE GENOMIC DNA]</scope>
    <source>
        <strain evidence="1 2">CBS 117618</strain>
    </source>
</reference>
<protein>
    <submittedName>
        <fullName evidence="1">Uncharacterized protein</fullName>
    </submittedName>
</protein>
<gene>
    <name evidence="1" type="ORF">BDV34DRAFT_216074</name>
</gene>
<dbReference type="Proteomes" id="UP000326532">
    <property type="component" value="Unassembled WGS sequence"/>
</dbReference>